<evidence type="ECO:0000313" key="1">
    <source>
        <dbReference type="EMBL" id="EGG08159.1"/>
    </source>
</evidence>
<dbReference type="EMBL" id="GL883101">
    <property type="protein sequence ID" value="EGG08159.1"/>
    <property type="molecule type" value="Genomic_DNA"/>
</dbReference>
<dbReference type="KEGG" id="mlr:MELLADRAFT_61960"/>
<dbReference type="GeneID" id="18929818"/>
<dbReference type="HOGENOM" id="CLU_1151999_0_0_1"/>
<organism evidence="2">
    <name type="scientific">Melampsora larici-populina (strain 98AG31 / pathotype 3-4-7)</name>
    <name type="common">Poplar leaf rust fungus</name>
    <dbReference type="NCBI Taxonomy" id="747676"/>
    <lineage>
        <taxon>Eukaryota</taxon>
        <taxon>Fungi</taxon>
        <taxon>Dikarya</taxon>
        <taxon>Basidiomycota</taxon>
        <taxon>Pucciniomycotina</taxon>
        <taxon>Pucciniomycetes</taxon>
        <taxon>Pucciniales</taxon>
        <taxon>Melampsoraceae</taxon>
        <taxon>Melampsora</taxon>
    </lineage>
</organism>
<name>F4RHF2_MELLP</name>
<dbReference type="OrthoDB" id="10479735at2759"/>
<protein>
    <submittedName>
        <fullName evidence="1">Uncharacterized protein</fullName>
    </submittedName>
</protein>
<evidence type="ECO:0000313" key="2">
    <source>
        <dbReference type="Proteomes" id="UP000001072"/>
    </source>
</evidence>
<gene>
    <name evidence="1" type="ORF">MELLADRAFT_61960</name>
</gene>
<dbReference type="InParanoid" id="F4RHF2"/>
<sequence>MNDNIECQGCGKHFTRMTTTICGHCKWRQENPDSGPCQIPQCSGCGKCYPYLSDDPCESCQKDLHNRNSNQDHRLALAPAVPASPMIPPLSASNLPRELFQGGLLTQPASNTQSNSFAIGINQSRVKAPYVSHSSSTGFNSQLQNYICTSQSGRRTVGQPKGRRKKEVEVAIEEEDPEVEITMSFTYSSGIGKSNVNHGLTPRKFEIDLNSSDWFSQLGLDVYAYYKEEAEASSFPSKDQI</sequence>
<dbReference type="RefSeq" id="XP_007408357.1">
    <property type="nucleotide sequence ID" value="XM_007408295.1"/>
</dbReference>
<accession>F4RHF2</accession>
<keyword evidence="2" id="KW-1185">Reference proteome</keyword>
<reference evidence="2" key="1">
    <citation type="journal article" date="2011" name="Proc. Natl. Acad. Sci. U.S.A.">
        <title>Obligate biotrophy features unraveled by the genomic analysis of rust fungi.</title>
        <authorList>
            <person name="Duplessis S."/>
            <person name="Cuomo C.A."/>
            <person name="Lin Y.-C."/>
            <person name="Aerts A."/>
            <person name="Tisserant E."/>
            <person name="Veneault-Fourrey C."/>
            <person name="Joly D.L."/>
            <person name="Hacquard S."/>
            <person name="Amselem J."/>
            <person name="Cantarel B.L."/>
            <person name="Chiu R."/>
            <person name="Coutinho P.M."/>
            <person name="Feau N."/>
            <person name="Field M."/>
            <person name="Frey P."/>
            <person name="Gelhaye E."/>
            <person name="Goldberg J."/>
            <person name="Grabherr M.G."/>
            <person name="Kodira C.D."/>
            <person name="Kohler A."/>
            <person name="Kuees U."/>
            <person name="Lindquist E.A."/>
            <person name="Lucas S.M."/>
            <person name="Mago R."/>
            <person name="Mauceli E."/>
            <person name="Morin E."/>
            <person name="Murat C."/>
            <person name="Pangilinan J.L."/>
            <person name="Park R."/>
            <person name="Pearson M."/>
            <person name="Quesneville H."/>
            <person name="Rouhier N."/>
            <person name="Sakthikumar S."/>
            <person name="Salamov A.A."/>
            <person name="Schmutz J."/>
            <person name="Selles B."/>
            <person name="Shapiro H."/>
            <person name="Tanguay P."/>
            <person name="Tuskan G.A."/>
            <person name="Henrissat B."/>
            <person name="Van de Peer Y."/>
            <person name="Rouze P."/>
            <person name="Ellis J.G."/>
            <person name="Dodds P.N."/>
            <person name="Schein J.E."/>
            <person name="Zhong S."/>
            <person name="Hamelin R.C."/>
            <person name="Grigoriev I.V."/>
            <person name="Szabo L.J."/>
            <person name="Martin F."/>
        </authorList>
    </citation>
    <scope>NUCLEOTIDE SEQUENCE [LARGE SCALE GENOMIC DNA]</scope>
    <source>
        <strain evidence="2">98AG31 / pathotype 3-4-7</strain>
    </source>
</reference>
<proteinExistence type="predicted"/>
<dbReference type="Proteomes" id="UP000001072">
    <property type="component" value="Unassembled WGS sequence"/>
</dbReference>
<dbReference type="AlphaFoldDB" id="F4RHF2"/>
<dbReference type="VEuPathDB" id="FungiDB:MELLADRAFT_61960"/>